<feature type="region of interest" description="Disordered" evidence="2">
    <location>
        <begin position="804"/>
        <end position="830"/>
    </location>
</feature>
<feature type="region of interest" description="Disordered" evidence="2">
    <location>
        <begin position="1577"/>
        <end position="1672"/>
    </location>
</feature>
<accession>A0A836L1Q0</accession>
<evidence type="ECO:0000313" key="4">
    <source>
        <dbReference type="Proteomes" id="UP000674143"/>
    </source>
</evidence>
<dbReference type="RefSeq" id="XP_067065247.1">
    <property type="nucleotide sequence ID" value="XM_067208536.1"/>
</dbReference>
<feature type="region of interest" description="Disordered" evidence="2">
    <location>
        <begin position="1837"/>
        <end position="1877"/>
    </location>
</feature>
<feature type="compositionally biased region" description="Basic residues" evidence="2">
    <location>
        <begin position="1577"/>
        <end position="1591"/>
    </location>
</feature>
<evidence type="ECO:0000256" key="1">
    <source>
        <dbReference type="SAM" id="Coils"/>
    </source>
</evidence>
<feature type="region of interest" description="Disordered" evidence="2">
    <location>
        <begin position="194"/>
        <end position="215"/>
    </location>
</feature>
<organism evidence="3 4">
    <name type="scientific">Leishmania orientalis</name>
    <dbReference type="NCBI Taxonomy" id="2249476"/>
    <lineage>
        <taxon>Eukaryota</taxon>
        <taxon>Discoba</taxon>
        <taxon>Euglenozoa</taxon>
        <taxon>Kinetoplastea</taxon>
        <taxon>Metakinetoplastina</taxon>
        <taxon>Trypanosomatida</taxon>
        <taxon>Trypanosomatidae</taxon>
        <taxon>Leishmaniinae</taxon>
        <taxon>Leishmania</taxon>
    </lineage>
</organism>
<feature type="region of interest" description="Disordered" evidence="2">
    <location>
        <begin position="1243"/>
        <end position="1268"/>
    </location>
</feature>
<evidence type="ECO:0000256" key="2">
    <source>
        <dbReference type="SAM" id="MobiDB-lite"/>
    </source>
</evidence>
<evidence type="ECO:0000313" key="3">
    <source>
        <dbReference type="EMBL" id="KAG5485663.1"/>
    </source>
</evidence>
<feature type="coiled-coil region" evidence="1">
    <location>
        <begin position="1697"/>
        <end position="1731"/>
    </location>
</feature>
<feature type="compositionally biased region" description="Basic and acidic residues" evidence="2">
    <location>
        <begin position="1647"/>
        <end position="1656"/>
    </location>
</feature>
<feature type="compositionally biased region" description="Low complexity" evidence="2">
    <location>
        <begin position="144"/>
        <end position="157"/>
    </location>
</feature>
<feature type="compositionally biased region" description="Basic and acidic residues" evidence="2">
    <location>
        <begin position="303"/>
        <end position="319"/>
    </location>
</feature>
<feature type="region of interest" description="Disordered" evidence="2">
    <location>
        <begin position="277"/>
        <end position="365"/>
    </location>
</feature>
<dbReference type="Proteomes" id="UP000674143">
    <property type="component" value="Unassembled WGS sequence"/>
</dbReference>
<feature type="region of interest" description="Disordered" evidence="2">
    <location>
        <begin position="1292"/>
        <end position="1315"/>
    </location>
</feature>
<feature type="compositionally biased region" description="Polar residues" evidence="2">
    <location>
        <begin position="1256"/>
        <end position="1268"/>
    </location>
</feature>
<feature type="compositionally biased region" description="Polar residues" evidence="2">
    <location>
        <begin position="105"/>
        <end position="121"/>
    </location>
</feature>
<keyword evidence="4" id="KW-1185">Reference proteome</keyword>
<comment type="caution">
    <text evidence="3">The sequence shown here is derived from an EMBL/GenBank/DDBJ whole genome shotgun (WGS) entry which is preliminary data.</text>
</comment>
<feature type="region of interest" description="Disordered" evidence="2">
    <location>
        <begin position="661"/>
        <end position="698"/>
    </location>
</feature>
<feature type="compositionally biased region" description="Polar residues" evidence="2">
    <location>
        <begin position="811"/>
        <end position="822"/>
    </location>
</feature>
<feature type="region of interest" description="Disordered" evidence="2">
    <location>
        <begin position="864"/>
        <end position="890"/>
    </location>
</feature>
<feature type="compositionally biased region" description="Low complexity" evidence="2">
    <location>
        <begin position="324"/>
        <end position="339"/>
    </location>
</feature>
<reference evidence="4" key="2">
    <citation type="journal article" date="2021" name="Sci. Data">
        <title>Chromosome-scale genome sequencing, assembly and annotation of six genomes from subfamily Leishmaniinae.</title>
        <authorList>
            <person name="Almutairi H."/>
            <person name="Urbaniak M.D."/>
            <person name="Bates M.D."/>
            <person name="Jariyapan N."/>
            <person name="Kwakye-Nuako G."/>
            <person name="Thomaz Soccol V."/>
            <person name="Al-Salem W.S."/>
            <person name="Dillon R.J."/>
            <person name="Bates P.A."/>
            <person name="Gatherer D."/>
        </authorList>
    </citation>
    <scope>NUCLEOTIDE SEQUENCE [LARGE SCALE GENOMIC DNA]</scope>
</reference>
<keyword evidence="1" id="KW-0175">Coiled coil</keyword>
<dbReference type="EMBL" id="JAFHLR010000010">
    <property type="protein sequence ID" value="KAG5485663.1"/>
    <property type="molecule type" value="Genomic_DNA"/>
</dbReference>
<proteinExistence type="predicted"/>
<name>A0A836L1Q0_9TRYP</name>
<gene>
    <name evidence="3" type="ORF">LSCM4_06621</name>
</gene>
<feature type="compositionally biased region" description="Polar residues" evidence="2">
    <location>
        <begin position="131"/>
        <end position="143"/>
    </location>
</feature>
<feature type="region of interest" description="Disordered" evidence="2">
    <location>
        <begin position="915"/>
        <end position="953"/>
    </location>
</feature>
<dbReference type="GeneID" id="92362470"/>
<dbReference type="SMR" id="A0A836L1Q0"/>
<feature type="compositionally biased region" description="Basic and acidic residues" evidence="2">
    <location>
        <begin position="1305"/>
        <end position="1315"/>
    </location>
</feature>
<protein>
    <submittedName>
        <fullName evidence="3">Uncharacterized protein</fullName>
    </submittedName>
</protein>
<feature type="region of interest" description="Disordered" evidence="2">
    <location>
        <begin position="1525"/>
        <end position="1565"/>
    </location>
</feature>
<feature type="compositionally biased region" description="Polar residues" evidence="2">
    <location>
        <begin position="1525"/>
        <end position="1560"/>
    </location>
</feature>
<feature type="compositionally biased region" description="Low complexity" evidence="2">
    <location>
        <begin position="346"/>
        <end position="363"/>
    </location>
</feature>
<reference evidence="4" key="1">
    <citation type="journal article" date="2021" name="Microbiol. Resour. Announc.">
        <title>LGAAP: Leishmaniinae Genome Assembly and Annotation Pipeline.</title>
        <authorList>
            <person name="Almutairi H."/>
            <person name="Urbaniak M.D."/>
            <person name="Bates M.D."/>
            <person name="Jariyapan N."/>
            <person name="Kwakye-Nuako G."/>
            <person name="Thomaz-Soccol V."/>
            <person name="Al-Salem W.S."/>
            <person name="Dillon R.J."/>
            <person name="Bates P.A."/>
            <person name="Gatherer D."/>
        </authorList>
    </citation>
    <scope>NUCLEOTIDE SEQUENCE [LARGE SCALE GENOMIC DNA]</scope>
</reference>
<sequence length="1937" mass="202133">MSQAFLSNLALHISLHPSCRTELRRHWPAPHFHKAPHNALKEAGEQLRCQAAGTSSAASLTAAVRGGHGGSRKGGGVREFNPYETFSLRLQRKRKAPVKSGCRSHGSNAAPQQRQQTTTEVPKSKAKRRMSTSSPRVGSASSTARVASANASIASSSPRTRASRLSGPSAAAVTPTTTVDAKAKGAASAKLAAGASTAAPKKHKSPRAAAASPFAPDSSAVKVTAAASPSHSCLAKASLELRPGGEAKSSSPPLSSAAAAAAATAITSKRTVAVNVTRKESDTAPTSVADDSASVTPAKPKKSREGGKPARGDANDTKQKMPRSTAVAAGGSSSIGPAASKKKKAAGNSSSSKGGCAAGSDSGSEIESVVRDPLKIRLPCNLPCRGKPGERNGHHPVHVTVRWSGARQRRRRFFAQHPVLTRPESAMPLPQSSCLAELSLGSDGREVRVGAVTPEDETCCGASEKEQSKGFAPPWAPGSADGLDVATTAGRLAQHPPGTVDDASLFNRAPLARHFARHPAQKSATILSQSTATAARTSALGVSGSDLPTPSSVDHFSAPPHSALPRPNSLFIIRSPAQDYADETAASGPCYGFAQVSVPTNVSSPLAIAGPVGARSFRGPSGGVAPASSLNHPRVTYVADTMLSNTQAHSTQYHSLLLSIDRASSPHPPSSLAPAHPSAPSCANQLPHQSQQQGGSLHGLTCIQQPNALMMSGRKLSDPMVSGHVWSNLDSPTQVNSATLRSGGGDGGSAHARALFSAVQSPLLSLSSTPLCLTPLSTHACGAAAAVATAGSTSAAVAPGPMVRSAHRSSTDTSARGGQEVSTPLHGKTMMPQRCRSFLVRRQQQRHACASAAHADLFGPPPVHAASNLSCDDTPPPHEQPQQSLILSTPLPPLAPQLLDTVPGGVRLPGVRRVTSARRRASAGDAADDELHSLGGRDGTLYHHTSANAPHPSSHLPFVSSAAIAGLGESFQSPKLRFDRPQHIEAVPTIQLSGEWSPHILVAGEGSSNWSFASSLQLTQQYLPSSVQLMRGDGGTELQGKSPRPWAYTQTRLYAPSESTAWLENNGLTTVTATPAMSPMLGHYASYFGNSSNPIFSEPVTPLCWSPQRYSSGLARAHQQASSGSLTSTSFLSHQLVPTSSFGTIGSALQQGVRRTPPGLVRVPSFSASAATPAAAAPQVFCKYQRSEHQRRRRRLPLPPPGTRCPGMADRLAFDAYRAAVRKGVIAEEEDCSYYLSHHRCTSSSPMPSPHPFTQPHRSTARQSSPSSPTACSPLCVVSLADCHIHSPPAATLTSAAGHRSNARARWDDRREESEEAMAEREETAFGTPSCLYHIPLCCDDVYHRDEEALEMLSVTTTSSCAFGAGLDGLCWQDWMPSSPVEAGEAMLRAAEQAAATAARATASSHARDLSCLSTIVNNSPGSQDALYTGLPVPLAAASVTTMGDSCATGSVTLAAFGVPSSSKGTSSRQAAVVCASGGTVTSAGISAPRNSEDLSHLSCRALDDAAACGVDEDATDLVATSSVNCSDGDGRQSQRLVPRQNLRTTDAPSDSDNHPNLSGSGKRPFIAEWIVSKLQKHMEKKKQKKQRKQLKREAAAVEAAATASKGRATPKAGNPREPRPPKAGSNPLPLHDGAPQARSRTSSVSEHSDGRRTRDGSLTPSLKGSARRRLPCLSMAMPTAADATKQHNRQRVAYLAAAYQTELLIHEQKRREAEANRRGLEELVHRSRAKLTPAAAAAAGYCYEGRVMTSMGFSRPPAQTRNEPFGTLPLKPTRIGAAVAAAAIDAGGDGASNGVGSSSGGGSAATYRSGFSNGSEKTGNAVVVNSVVSFGSRRVPAQGEVTPPRATLTRTSRAGKKLSNVPSKKRGGTAEGTTEAATLKPIDGAALQEQPPSELDRRTSKTLAMTSMAEAERRRVALDALKKKQAIENWMFGLRS</sequence>
<dbReference type="KEGG" id="loi:92362470"/>
<feature type="compositionally biased region" description="Low complexity" evidence="2">
    <location>
        <begin position="672"/>
        <end position="698"/>
    </location>
</feature>
<feature type="region of interest" description="Disordered" evidence="2">
    <location>
        <begin position="88"/>
        <end position="177"/>
    </location>
</feature>